<evidence type="ECO:0000256" key="4">
    <source>
        <dbReference type="SAM" id="Coils"/>
    </source>
</evidence>
<dbReference type="CDD" id="cd00009">
    <property type="entry name" value="AAA"/>
    <property type="match status" value="1"/>
</dbReference>
<reference evidence="7 8" key="1">
    <citation type="submission" date="2024-03" db="EMBL/GenBank/DDBJ databases">
        <title>Human intestinal bacterial collection.</title>
        <authorList>
            <person name="Pauvert C."/>
            <person name="Hitch T.C.A."/>
            <person name="Clavel T."/>
        </authorList>
    </citation>
    <scope>NUCLEOTIDE SEQUENCE [LARGE SCALE GENOMIC DNA]</scope>
    <source>
        <strain evidence="7 8">CLA-JM-H11</strain>
    </source>
</reference>
<dbReference type="EMBL" id="JBBMFA010000009">
    <property type="protein sequence ID" value="MEQ2518844.1"/>
    <property type="molecule type" value="Genomic_DNA"/>
</dbReference>
<evidence type="ECO:0000313" key="7">
    <source>
        <dbReference type="EMBL" id="MEQ2518844.1"/>
    </source>
</evidence>
<dbReference type="SUPFAM" id="SSF52540">
    <property type="entry name" value="P-loop containing nucleoside triphosphate hydrolases"/>
    <property type="match status" value="2"/>
</dbReference>
<dbReference type="InterPro" id="IPR027417">
    <property type="entry name" value="P-loop_NTPase"/>
</dbReference>
<feature type="domain" description="AAA+ ATPase" evidence="6">
    <location>
        <begin position="469"/>
        <end position="607"/>
    </location>
</feature>
<dbReference type="PRINTS" id="PR00819">
    <property type="entry name" value="CBXCFQXSUPER"/>
</dbReference>
<feature type="coiled-coil region" evidence="4">
    <location>
        <begin position="62"/>
        <end position="93"/>
    </location>
</feature>
<evidence type="ECO:0000259" key="6">
    <source>
        <dbReference type="SMART" id="SM00382"/>
    </source>
</evidence>
<dbReference type="SMART" id="SM00382">
    <property type="entry name" value="AAA"/>
    <property type="match status" value="1"/>
</dbReference>
<feature type="compositionally biased region" description="Low complexity" evidence="5">
    <location>
        <begin position="34"/>
        <end position="43"/>
    </location>
</feature>
<keyword evidence="2" id="KW-0547">Nucleotide-binding</keyword>
<gene>
    <name evidence="7" type="ORF">WMO24_00065</name>
</gene>
<comment type="caution">
    <text evidence="7">The sequence shown here is derived from an EMBL/GenBank/DDBJ whole genome shotgun (WGS) entry which is preliminary data.</text>
</comment>
<evidence type="ECO:0000256" key="2">
    <source>
        <dbReference type="ARBA" id="ARBA00022741"/>
    </source>
</evidence>
<dbReference type="Pfam" id="PF17866">
    <property type="entry name" value="AAA_lid_6"/>
    <property type="match status" value="1"/>
</dbReference>
<dbReference type="InterPro" id="IPR003959">
    <property type="entry name" value="ATPase_AAA_core"/>
</dbReference>
<protein>
    <submittedName>
        <fullName evidence="7">AAA family ATPase</fullName>
    </submittedName>
</protein>
<keyword evidence="3" id="KW-0067">ATP-binding</keyword>
<evidence type="ECO:0000256" key="3">
    <source>
        <dbReference type="ARBA" id="ARBA00022840"/>
    </source>
</evidence>
<dbReference type="InterPro" id="IPR000641">
    <property type="entry name" value="CbxX/CfxQ"/>
</dbReference>
<evidence type="ECO:0000313" key="8">
    <source>
        <dbReference type="Proteomes" id="UP001477672"/>
    </source>
</evidence>
<dbReference type="RefSeq" id="WP_349213963.1">
    <property type="nucleotide sequence ID" value="NZ_JBBMFA010000009.1"/>
</dbReference>
<dbReference type="InterPro" id="IPR003593">
    <property type="entry name" value="AAA+_ATPase"/>
</dbReference>
<comment type="similarity">
    <text evidence="1">Belongs to the CbxX/CfxQ family.</text>
</comment>
<proteinExistence type="inferred from homology"/>
<feature type="region of interest" description="Disordered" evidence="5">
    <location>
        <begin position="14"/>
        <end position="49"/>
    </location>
</feature>
<sequence>MKNDIDDLLNQVFGRRTRSDASDTPLPELHAQPVRASKSVASSARRKKASIDSVQQNVLAMQKELEARAASQRREIEALNQTALADISRIEQELETPAVQALAKPQRAGAEKKRVGLDGFEGLDAALEKCVFGQETYLRQLCIALKRPYVMNHSGEDARGAVFISGPAATGRRLALRRAAEFLAEKNVFSAGQIAWLDLSLYPTATEEKLFLQDLYMALAGSCDLVCFLHSGQCHPGFLTVLANLVQKGAHPLASRYVLQNGRLVDAGASLVKDAISQLTPHGKYLIFLEEEGLEKLAERFGAPFVTALSDFCQTQPLSPQARLEIARQEWSLLAARAEHTLEFSVTAQDSLLDFAAKQGNTPGAQPILDFFEKLYRALAQYKLEQAPGGRIPVSVCVKDGHPQLDFNGTVIEAASLLPASYNGDLAAVKAELEKIVGLSDVKEYVLSLEENHRVQKRREAQGLKTSGVSMHMIFTGNPGTGKTTIARLISKYLKAIGVLSGGQLVEVTRADLVGKYVGHTAPLTTQVLNSALGGVLFIDEAYSLYRGKDDSFGLECIDTLVKGMEDHRDELVVILAGYTREMNEFLSANSGLKSRFPNIIEFPDYTGDELLAIARLQAKSKGYVLDVRCDDPLRTYFNAVQMTRAREAGNGRLARNKVEEAILAQSRRVSRDTSADLSTLIPEDFDLSGVVNDA</sequence>
<dbReference type="PANTHER" id="PTHR43392">
    <property type="entry name" value="AAA-TYPE ATPASE FAMILY PROTEIN / ANKYRIN REPEAT FAMILY PROTEIN"/>
    <property type="match status" value="1"/>
</dbReference>
<accession>A0ABV1GAI1</accession>
<evidence type="ECO:0000256" key="5">
    <source>
        <dbReference type="SAM" id="MobiDB-lite"/>
    </source>
</evidence>
<dbReference type="Gene3D" id="1.10.8.60">
    <property type="match status" value="1"/>
</dbReference>
<keyword evidence="8" id="KW-1185">Reference proteome</keyword>
<evidence type="ECO:0000256" key="1">
    <source>
        <dbReference type="ARBA" id="ARBA00010378"/>
    </source>
</evidence>
<dbReference type="Gene3D" id="3.40.50.300">
    <property type="entry name" value="P-loop containing nucleotide triphosphate hydrolases"/>
    <property type="match status" value="2"/>
</dbReference>
<organism evidence="7 8">
    <name type="scientific">Ruthenibacterium intestinale</name>
    <dbReference type="NCBI Taxonomy" id="3133163"/>
    <lineage>
        <taxon>Bacteria</taxon>
        <taxon>Bacillati</taxon>
        <taxon>Bacillota</taxon>
        <taxon>Clostridia</taxon>
        <taxon>Eubacteriales</taxon>
        <taxon>Oscillospiraceae</taxon>
        <taxon>Ruthenibacterium</taxon>
    </lineage>
</organism>
<dbReference type="Proteomes" id="UP001477672">
    <property type="component" value="Unassembled WGS sequence"/>
</dbReference>
<dbReference type="PANTHER" id="PTHR43392:SF2">
    <property type="entry name" value="AAA-TYPE ATPASE FAMILY PROTEIN _ ANKYRIN REPEAT FAMILY PROTEIN"/>
    <property type="match status" value="1"/>
</dbReference>
<dbReference type="InterPro" id="IPR041627">
    <property type="entry name" value="AAA_lid_6"/>
</dbReference>
<dbReference type="InterPro" id="IPR050773">
    <property type="entry name" value="CbxX/CfxQ_RuBisCO_ESX"/>
</dbReference>
<dbReference type="Pfam" id="PF00004">
    <property type="entry name" value="AAA"/>
    <property type="match status" value="1"/>
</dbReference>
<keyword evidence="4" id="KW-0175">Coiled coil</keyword>
<name>A0ABV1GAI1_9FIRM</name>